<dbReference type="AlphaFoldDB" id="A0A1Y2H6U4"/>
<sequence>MFDNEVTWVNRNVPRRATNKADCEKQDPGVNVAMIQTLRRMCTAAGRYFMLVAPRGDASVVRSRGRVAEDDWDDNGHGHWDAGAGFSAMNWWPERLRVTQLVVERRALKAACPAAMYTVSPGFKFRLYELFYHSDPKDVPGQSASVAMPELNWRILHE</sequence>
<dbReference type="Proteomes" id="UP000193411">
    <property type="component" value="Unassembled WGS sequence"/>
</dbReference>
<accession>A0A1Y2H6U4</accession>
<proteinExistence type="predicted"/>
<organism evidence="1 2">
    <name type="scientific">Catenaria anguillulae PL171</name>
    <dbReference type="NCBI Taxonomy" id="765915"/>
    <lineage>
        <taxon>Eukaryota</taxon>
        <taxon>Fungi</taxon>
        <taxon>Fungi incertae sedis</taxon>
        <taxon>Blastocladiomycota</taxon>
        <taxon>Blastocladiomycetes</taxon>
        <taxon>Blastocladiales</taxon>
        <taxon>Catenariaceae</taxon>
        <taxon>Catenaria</taxon>
    </lineage>
</organism>
<reference evidence="1 2" key="1">
    <citation type="submission" date="2016-07" db="EMBL/GenBank/DDBJ databases">
        <title>Pervasive Adenine N6-methylation of Active Genes in Fungi.</title>
        <authorList>
            <consortium name="DOE Joint Genome Institute"/>
            <person name="Mondo S.J."/>
            <person name="Dannebaum R.O."/>
            <person name="Kuo R.C."/>
            <person name="Labutti K."/>
            <person name="Haridas S."/>
            <person name="Kuo A."/>
            <person name="Salamov A."/>
            <person name="Ahrendt S.R."/>
            <person name="Lipzen A."/>
            <person name="Sullivan W."/>
            <person name="Andreopoulos W.B."/>
            <person name="Clum A."/>
            <person name="Lindquist E."/>
            <person name="Daum C."/>
            <person name="Ramamoorthy G.K."/>
            <person name="Gryganskyi A."/>
            <person name="Culley D."/>
            <person name="Magnuson J.K."/>
            <person name="James T.Y."/>
            <person name="O'Malley M.A."/>
            <person name="Stajich J.E."/>
            <person name="Spatafora J.W."/>
            <person name="Visel A."/>
            <person name="Grigoriev I.V."/>
        </authorList>
    </citation>
    <scope>NUCLEOTIDE SEQUENCE [LARGE SCALE GENOMIC DNA]</scope>
    <source>
        <strain evidence="1 2">PL171</strain>
    </source>
</reference>
<comment type="caution">
    <text evidence="1">The sequence shown here is derived from an EMBL/GenBank/DDBJ whole genome shotgun (WGS) entry which is preliminary data.</text>
</comment>
<evidence type="ECO:0000313" key="2">
    <source>
        <dbReference type="Proteomes" id="UP000193411"/>
    </source>
</evidence>
<dbReference type="EMBL" id="MCFL01000089">
    <property type="protein sequence ID" value="ORZ30306.1"/>
    <property type="molecule type" value="Genomic_DNA"/>
</dbReference>
<keyword evidence="2" id="KW-1185">Reference proteome</keyword>
<name>A0A1Y2H6U4_9FUNG</name>
<gene>
    <name evidence="1" type="ORF">BCR44DRAFT_1464801</name>
</gene>
<evidence type="ECO:0000313" key="1">
    <source>
        <dbReference type="EMBL" id="ORZ30306.1"/>
    </source>
</evidence>
<protein>
    <submittedName>
        <fullName evidence="1">Uncharacterized protein</fullName>
    </submittedName>
</protein>